<name>A0A7S6NXW4_9PHYC</name>
<keyword evidence="2 4" id="KW-0863">Zinc-finger</keyword>
<dbReference type="InterPro" id="IPR001841">
    <property type="entry name" value="Znf_RING"/>
</dbReference>
<dbReference type="EMBL" id="MK522034">
    <property type="protein sequence ID" value="QOR60189.1"/>
    <property type="molecule type" value="Genomic_DNA"/>
</dbReference>
<dbReference type="GO" id="GO:0008270">
    <property type="term" value="F:zinc ion binding"/>
    <property type="evidence" value="ECO:0007669"/>
    <property type="project" value="UniProtKB-KW"/>
</dbReference>
<keyword evidence="3" id="KW-0862">Zinc</keyword>
<dbReference type="SMART" id="SM00184">
    <property type="entry name" value="RING"/>
    <property type="match status" value="1"/>
</dbReference>
<evidence type="ECO:0000256" key="3">
    <source>
        <dbReference type="ARBA" id="ARBA00022833"/>
    </source>
</evidence>
<accession>A0A7S6NXW4</accession>
<dbReference type="PROSITE" id="PS50089">
    <property type="entry name" value="ZF_RING_2"/>
    <property type="match status" value="1"/>
</dbReference>
<evidence type="ECO:0000256" key="1">
    <source>
        <dbReference type="ARBA" id="ARBA00022723"/>
    </source>
</evidence>
<reference evidence="6" key="1">
    <citation type="submission" date="2019-02" db="EMBL/GenBank/DDBJ databases">
        <authorList>
            <person name="Bachy C."/>
            <person name="Yung C.-M."/>
            <person name="Roux S."/>
            <person name="Sullivan M.B."/>
            <person name="Worden A.Z."/>
        </authorList>
    </citation>
    <scope>NUCLEOTIDE SEQUENCE</scope>
    <source>
        <strain evidence="6">BII-V1</strain>
    </source>
</reference>
<organism evidence="6">
    <name type="scientific">Bathycoccus sp. RCC716 virus 1</name>
    <dbReference type="NCBI Taxonomy" id="2530038"/>
    <lineage>
        <taxon>Viruses</taxon>
        <taxon>Varidnaviria</taxon>
        <taxon>Bamfordvirae</taxon>
        <taxon>Nucleocytoviricota</taxon>
        <taxon>Megaviricetes</taxon>
        <taxon>Algavirales</taxon>
        <taxon>Phycodnaviridae</taxon>
        <taxon>Prasinovirus</taxon>
    </lineage>
</organism>
<evidence type="ECO:0000313" key="6">
    <source>
        <dbReference type="EMBL" id="QOR60189.1"/>
    </source>
</evidence>
<evidence type="ECO:0000256" key="4">
    <source>
        <dbReference type="PROSITE-ProRule" id="PRU00175"/>
    </source>
</evidence>
<proteinExistence type="predicted"/>
<dbReference type="Gene3D" id="3.30.40.10">
    <property type="entry name" value="Zinc/RING finger domain, C3HC4 (zinc finger)"/>
    <property type="match status" value="1"/>
</dbReference>
<protein>
    <recommendedName>
        <fullName evidence="5">RING-type domain-containing protein</fullName>
    </recommendedName>
</protein>
<dbReference type="SUPFAM" id="SSF57850">
    <property type="entry name" value="RING/U-box"/>
    <property type="match status" value="1"/>
</dbReference>
<keyword evidence="1" id="KW-0479">Metal-binding</keyword>
<dbReference type="InterPro" id="IPR013083">
    <property type="entry name" value="Znf_RING/FYVE/PHD"/>
</dbReference>
<evidence type="ECO:0000256" key="2">
    <source>
        <dbReference type="ARBA" id="ARBA00022771"/>
    </source>
</evidence>
<sequence>MTQCAICLNEVRRTRKNEPLRCGHLFHSHCLQNWKNKGKITCPVCRKIFDGKQFRVQITVENLFENTSNTVTVDNDFVFDALDVFFDIGNETDLSSLLEDFGVSMSDLDSSVLNTE</sequence>
<dbReference type="Pfam" id="PF13639">
    <property type="entry name" value="zf-RING_2"/>
    <property type="match status" value="1"/>
</dbReference>
<evidence type="ECO:0000259" key="5">
    <source>
        <dbReference type="PROSITE" id="PS50089"/>
    </source>
</evidence>
<feature type="domain" description="RING-type" evidence="5">
    <location>
        <begin position="4"/>
        <end position="46"/>
    </location>
</feature>
<dbReference type="PANTHER" id="PTHR45969">
    <property type="entry name" value="RING ZINC FINGER PROTEIN-RELATED"/>
    <property type="match status" value="1"/>
</dbReference>